<comment type="catalytic activity">
    <reaction evidence="1 9 10">
        <text>D-alanyl-D-alanine + H2O = 2 D-alanine</text>
        <dbReference type="Rhea" id="RHEA:20661"/>
        <dbReference type="ChEBI" id="CHEBI:15377"/>
        <dbReference type="ChEBI" id="CHEBI:57416"/>
        <dbReference type="ChEBI" id="CHEBI:57822"/>
        <dbReference type="EC" id="3.4.13.22"/>
    </reaction>
</comment>
<dbReference type="HAMAP" id="MF_01924">
    <property type="entry name" value="A_A_dipeptidase"/>
    <property type="match status" value="1"/>
</dbReference>
<dbReference type="Gene3D" id="3.30.1380.10">
    <property type="match status" value="1"/>
</dbReference>
<evidence type="ECO:0000256" key="7">
    <source>
        <dbReference type="ARBA" id="ARBA00023049"/>
    </source>
</evidence>
<dbReference type="PANTHER" id="PTHR43126:SF1">
    <property type="entry name" value="D-ALANYL-D-ALANINE DIPEPTIDASE"/>
    <property type="match status" value="1"/>
</dbReference>
<accession>A0A5P2G140</accession>
<dbReference type="GO" id="GO:0160237">
    <property type="term" value="F:D-Ala-D-Ala dipeptidase activity"/>
    <property type="evidence" value="ECO:0007669"/>
    <property type="project" value="UniProtKB-EC"/>
</dbReference>
<sequence length="227" mass="25928">MKNKCLNPFISISIILTLSIIYGKSGAQLTSIKSVSQYEKSVPKNKRLVLLSQYIPNLKENISYSTTHNFTKQVLYHDFQPFATIEMAEALQKANQALNESGFGILLFDAYRPYHITQLMWKIVPDDRYAANPAHGSDHNRGTAVDISLYDLKTGKELAMPTEFDNFTEKAHRSYMQLSATQIKNRKILEDAMIAVGLKPLSTEWWHFSLSNSKIYPLLDLDYTELK</sequence>
<comment type="cofactor">
    <cofactor evidence="9">
        <name>Zn(2+)</name>
        <dbReference type="ChEBI" id="CHEBI:29105"/>
    </cofactor>
    <text evidence="9">Binds 1 zinc ion per subunit.</text>
</comment>
<protein>
    <recommendedName>
        <fullName evidence="9 10">D-alanyl-D-alanine dipeptidase</fullName>
        <shortName evidence="9 10">D-Ala-D-Ala dipeptidase</shortName>
        <ecNumber evidence="9 10">3.4.13.22</ecNumber>
    </recommendedName>
</protein>
<evidence type="ECO:0000256" key="2">
    <source>
        <dbReference type="ARBA" id="ARBA00022670"/>
    </source>
</evidence>
<keyword evidence="4 9" id="KW-0378">Hydrolase</keyword>
<evidence type="ECO:0000256" key="1">
    <source>
        <dbReference type="ARBA" id="ARBA00001362"/>
    </source>
</evidence>
<reference evidence="11 12" key="1">
    <citation type="submission" date="2019-09" db="EMBL/GenBank/DDBJ databases">
        <title>Complete genome sequence of Arachidicoccus sp. B3-10 isolated from apple orchard soil.</title>
        <authorList>
            <person name="Kim H.S."/>
            <person name="Han K.-I."/>
            <person name="Suh M.K."/>
            <person name="Lee K.C."/>
            <person name="Eom M.K."/>
            <person name="Kim J.-S."/>
            <person name="Kang S.W."/>
            <person name="Sin Y."/>
            <person name="Lee J.-S."/>
        </authorList>
    </citation>
    <scope>NUCLEOTIDE SEQUENCE [LARGE SCALE GENOMIC DNA]</scope>
    <source>
        <strain evidence="11 12">B3-10</strain>
    </source>
</reference>
<dbReference type="InterPro" id="IPR009045">
    <property type="entry name" value="Zn_M74/Hedgehog-like"/>
</dbReference>
<dbReference type="PANTHER" id="PTHR43126">
    <property type="entry name" value="D-ALANYL-D-ALANINE DIPEPTIDASE"/>
    <property type="match status" value="1"/>
</dbReference>
<dbReference type="GO" id="GO:0006508">
    <property type="term" value="P:proteolysis"/>
    <property type="evidence" value="ECO:0007669"/>
    <property type="project" value="UniProtKB-KW"/>
</dbReference>
<evidence type="ECO:0000256" key="6">
    <source>
        <dbReference type="ARBA" id="ARBA00022997"/>
    </source>
</evidence>
<dbReference type="Proteomes" id="UP000292424">
    <property type="component" value="Chromosome"/>
</dbReference>
<dbReference type="GO" id="GO:0008237">
    <property type="term" value="F:metallopeptidase activity"/>
    <property type="evidence" value="ECO:0007669"/>
    <property type="project" value="UniProtKB-KW"/>
</dbReference>
<feature type="binding site" evidence="9">
    <location>
        <position position="207"/>
    </location>
    <ligand>
        <name>Zn(2+)</name>
        <dbReference type="ChEBI" id="CHEBI:29105"/>
        <note>catalytic</note>
    </ligand>
</feature>
<feature type="binding site" evidence="9">
    <location>
        <position position="139"/>
    </location>
    <ligand>
        <name>Zn(2+)</name>
        <dbReference type="ChEBI" id="CHEBI:29105"/>
        <note>catalytic</note>
    </ligand>
</feature>
<keyword evidence="2 9" id="KW-0645">Protease</keyword>
<dbReference type="GO" id="GO:0071555">
    <property type="term" value="P:cell wall organization"/>
    <property type="evidence" value="ECO:0007669"/>
    <property type="project" value="UniProtKB-KW"/>
</dbReference>
<dbReference type="CDD" id="cd14840">
    <property type="entry name" value="D-Ala-D-Ala_dipeptidase_Aad"/>
    <property type="match status" value="1"/>
</dbReference>
<name>A0A5P2G140_9BACT</name>
<feature type="binding site" evidence="9">
    <location>
        <position position="146"/>
    </location>
    <ligand>
        <name>Zn(2+)</name>
        <dbReference type="ChEBI" id="CHEBI:29105"/>
        <note>catalytic</note>
    </ligand>
</feature>
<evidence type="ECO:0000313" key="11">
    <source>
        <dbReference type="EMBL" id="QES89526.1"/>
    </source>
</evidence>
<gene>
    <name evidence="11" type="ORF">E0W69_012925</name>
</gene>
<keyword evidence="12" id="KW-1185">Reference proteome</keyword>
<proteinExistence type="inferred from homology"/>
<dbReference type="AlphaFoldDB" id="A0A5P2G140"/>
<evidence type="ECO:0000256" key="8">
    <source>
        <dbReference type="ARBA" id="ARBA00023316"/>
    </source>
</evidence>
<dbReference type="InterPro" id="IPR000755">
    <property type="entry name" value="A_A_dipeptidase"/>
</dbReference>
<keyword evidence="7 9" id="KW-0482">Metalloprotease</keyword>
<dbReference type="EMBL" id="CP044016">
    <property type="protein sequence ID" value="QES89526.1"/>
    <property type="molecule type" value="Genomic_DNA"/>
</dbReference>
<evidence type="ECO:0000256" key="5">
    <source>
        <dbReference type="ARBA" id="ARBA00022833"/>
    </source>
</evidence>
<keyword evidence="6 9" id="KW-0224">Dipeptidase</keyword>
<keyword evidence="3 9" id="KW-0479">Metal-binding</keyword>
<evidence type="ECO:0000256" key="3">
    <source>
        <dbReference type="ARBA" id="ARBA00022723"/>
    </source>
</evidence>
<feature type="active site" description="Proton donor/acceptor" evidence="9">
    <location>
        <position position="204"/>
    </location>
</feature>
<keyword evidence="8 10" id="KW-0961">Cell wall biogenesis/degradation</keyword>
<dbReference type="RefSeq" id="WP_131330469.1">
    <property type="nucleotide sequence ID" value="NZ_CP044016.1"/>
</dbReference>
<dbReference type="OrthoDB" id="9801430at2"/>
<dbReference type="EC" id="3.4.13.22" evidence="9 10"/>
<evidence type="ECO:0000256" key="4">
    <source>
        <dbReference type="ARBA" id="ARBA00022801"/>
    </source>
</evidence>
<keyword evidence="5 9" id="KW-0862">Zinc</keyword>
<dbReference type="Pfam" id="PF01427">
    <property type="entry name" value="Peptidase_M15"/>
    <property type="match status" value="1"/>
</dbReference>
<dbReference type="PIRSF" id="PIRSF026671">
    <property type="entry name" value="AA_dipeptidase"/>
    <property type="match status" value="1"/>
</dbReference>
<dbReference type="KEGG" id="arac:E0W69_012925"/>
<organism evidence="11 12">
    <name type="scientific">Rhizosphaericola mali</name>
    <dbReference type="NCBI Taxonomy" id="2545455"/>
    <lineage>
        <taxon>Bacteria</taxon>
        <taxon>Pseudomonadati</taxon>
        <taxon>Bacteroidota</taxon>
        <taxon>Chitinophagia</taxon>
        <taxon>Chitinophagales</taxon>
        <taxon>Chitinophagaceae</taxon>
        <taxon>Rhizosphaericola</taxon>
    </lineage>
</organism>
<comment type="function">
    <text evidence="9 10">Catalyzes hydrolysis of the D-alanyl-D-alanine dipeptide.</text>
</comment>
<feature type="site" description="Transition state stabilizer" evidence="9">
    <location>
        <position position="112"/>
    </location>
</feature>
<evidence type="ECO:0000256" key="9">
    <source>
        <dbReference type="HAMAP-Rule" id="MF_01924"/>
    </source>
</evidence>
<dbReference type="GO" id="GO:0008270">
    <property type="term" value="F:zinc ion binding"/>
    <property type="evidence" value="ECO:0007669"/>
    <property type="project" value="UniProtKB-UniRule"/>
</dbReference>
<comment type="similarity">
    <text evidence="9 10">Belongs to the peptidase M15D family.</text>
</comment>
<evidence type="ECO:0000256" key="10">
    <source>
        <dbReference type="PIRNR" id="PIRNR026671"/>
    </source>
</evidence>
<dbReference type="SUPFAM" id="SSF55166">
    <property type="entry name" value="Hedgehog/DD-peptidase"/>
    <property type="match status" value="1"/>
</dbReference>
<evidence type="ECO:0000313" key="12">
    <source>
        <dbReference type="Proteomes" id="UP000292424"/>
    </source>
</evidence>